<dbReference type="Proteomes" id="UP000318384">
    <property type="component" value="Chromosome"/>
</dbReference>
<dbReference type="Pfam" id="PF25601">
    <property type="entry name" value="AAA_lid_14"/>
    <property type="match status" value="1"/>
</dbReference>
<evidence type="ECO:0000256" key="4">
    <source>
        <dbReference type="ARBA" id="ARBA00023163"/>
    </source>
</evidence>
<organism evidence="7 8">
    <name type="scientific">Gimesia aquarii</name>
    <dbReference type="NCBI Taxonomy" id="2527964"/>
    <lineage>
        <taxon>Bacteria</taxon>
        <taxon>Pseudomonadati</taxon>
        <taxon>Planctomycetota</taxon>
        <taxon>Planctomycetia</taxon>
        <taxon>Planctomycetales</taxon>
        <taxon>Planctomycetaceae</taxon>
        <taxon>Gimesia</taxon>
    </lineage>
</organism>
<dbReference type="PROSITE" id="PS50045">
    <property type="entry name" value="SIGMA54_INTERACT_4"/>
    <property type="match status" value="1"/>
</dbReference>
<evidence type="ECO:0000256" key="3">
    <source>
        <dbReference type="ARBA" id="ARBA00023015"/>
    </source>
</evidence>
<keyword evidence="3" id="KW-0805">Transcription regulation</keyword>
<proteinExistence type="predicted"/>
<keyword evidence="1" id="KW-0547">Nucleotide-binding</keyword>
<accession>A0A517WWC4</accession>
<dbReference type="InterPro" id="IPR009057">
    <property type="entry name" value="Homeodomain-like_sf"/>
</dbReference>
<evidence type="ECO:0000313" key="7">
    <source>
        <dbReference type="EMBL" id="QDU09529.1"/>
    </source>
</evidence>
<evidence type="ECO:0000256" key="5">
    <source>
        <dbReference type="SAM" id="MobiDB-lite"/>
    </source>
</evidence>
<dbReference type="InterPro" id="IPR002197">
    <property type="entry name" value="HTH_Fis"/>
</dbReference>
<keyword evidence="4" id="KW-0804">Transcription</keyword>
<reference evidence="7 8" key="1">
    <citation type="submission" date="2019-03" db="EMBL/GenBank/DDBJ databases">
        <title>Deep-cultivation of Planctomycetes and their phenomic and genomic characterization uncovers novel biology.</title>
        <authorList>
            <person name="Wiegand S."/>
            <person name="Jogler M."/>
            <person name="Boedeker C."/>
            <person name="Pinto D."/>
            <person name="Vollmers J."/>
            <person name="Rivas-Marin E."/>
            <person name="Kohn T."/>
            <person name="Peeters S.H."/>
            <person name="Heuer A."/>
            <person name="Rast P."/>
            <person name="Oberbeckmann S."/>
            <person name="Bunk B."/>
            <person name="Jeske O."/>
            <person name="Meyerdierks A."/>
            <person name="Storesund J.E."/>
            <person name="Kallscheuer N."/>
            <person name="Luecker S."/>
            <person name="Lage O.M."/>
            <person name="Pohl T."/>
            <person name="Merkel B.J."/>
            <person name="Hornburger P."/>
            <person name="Mueller R.-W."/>
            <person name="Bruemmer F."/>
            <person name="Labrenz M."/>
            <person name="Spormann A.M."/>
            <person name="Op den Camp H."/>
            <person name="Overmann J."/>
            <person name="Amann R."/>
            <person name="Jetten M.S.M."/>
            <person name="Mascher T."/>
            <person name="Medema M.H."/>
            <person name="Devos D.P."/>
            <person name="Kaster A.-K."/>
            <person name="Ovreas L."/>
            <person name="Rohde M."/>
            <person name="Galperin M.Y."/>
            <person name="Jogler C."/>
        </authorList>
    </citation>
    <scope>NUCLEOTIDE SEQUENCE [LARGE SCALE GENOMIC DNA]</scope>
    <source>
        <strain evidence="7 8">V202</strain>
    </source>
</reference>
<dbReference type="GO" id="GO:0043565">
    <property type="term" value="F:sequence-specific DNA binding"/>
    <property type="evidence" value="ECO:0007669"/>
    <property type="project" value="InterPro"/>
</dbReference>
<evidence type="ECO:0000256" key="1">
    <source>
        <dbReference type="ARBA" id="ARBA00022741"/>
    </source>
</evidence>
<dbReference type="Pfam" id="PF00158">
    <property type="entry name" value="Sigma54_activat"/>
    <property type="match status" value="1"/>
</dbReference>
<evidence type="ECO:0000256" key="2">
    <source>
        <dbReference type="ARBA" id="ARBA00022840"/>
    </source>
</evidence>
<protein>
    <submittedName>
        <fullName evidence="7">Transcriptional regulatory protein ZraR</fullName>
    </submittedName>
</protein>
<dbReference type="Gene3D" id="1.10.10.60">
    <property type="entry name" value="Homeodomain-like"/>
    <property type="match status" value="1"/>
</dbReference>
<dbReference type="OrthoDB" id="208265at2"/>
<dbReference type="GO" id="GO:0005524">
    <property type="term" value="F:ATP binding"/>
    <property type="evidence" value="ECO:0007669"/>
    <property type="project" value="UniProtKB-KW"/>
</dbReference>
<dbReference type="EMBL" id="CP037422">
    <property type="protein sequence ID" value="QDU09529.1"/>
    <property type="molecule type" value="Genomic_DNA"/>
</dbReference>
<dbReference type="CDD" id="cd00009">
    <property type="entry name" value="AAA"/>
    <property type="match status" value="1"/>
</dbReference>
<evidence type="ECO:0000313" key="8">
    <source>
        <dbReference type="Proteomes" id="UP000318384"/>
    </source>
</evidence>
<dbReference type="InterPro" id="IPR002078">
    <property type="entry name" value="Sigma_54_int"/>
</dbReference>
<dbReference type="SUPFAM" id="SSF46689">
    <property type="entry name" value="Homeodomain-like"/>
    <property type="match status" value="1"/>
</dbReference>
<feature type="region of interest" description="Disordered" evidence="5">
    <location>
        <begin position="462"/>
        <end position="483"/>
    </location>
</feature>
<dbReference type="PANTHER" id="PTHR32071">
    <property type="entry name" value="TRANSCRIPTIONAL REGULATORY PROTEIN"/>
    <property type="match status" value="1"/>
</dbReference>
<name>A0A517WWC4_9PLAN</name>
<dbReference type="Gene3D" id="3.40.50.300">
    <property type="entry name" value="P-loop containing nucleotide triphosphate hydrolases"/>
    <property type="match status" value="1"/>
</dbReference>
<gene>
    <name evidence="7" type="primary">zraR_6</name>
    <name evidence="7" type="ORF">V202x_29040</name>
</gene>
<dbReference type="RefSeq" id="WP_145175874.1">
    <property type="nucleotide sequence ID" value="NZ_CP037422.1"/>
</dbReference>
<dbReference type="InterPro" id="IPR027417">
    <property type="entry name" value="P-loop_NTPase"/>
</dbReference>
<keyword evidence="2" id="KW-0067">ATP-binding</keyword>
<evidence type="ECO:0000259" key="6">
    <source>
        <dbReference type="PROSITE" id="PS50045"/>
    </source>
</evidence>
<sequence length="483" mass="54046">MNIKQKHNSALGGVIQVVSQDRIRRLEVCTQFSNLGYTVIPLAEANFSQSPLRSGADICVLLDQKITSEFTFAVDHKKQQSLIPVLFYFPALTNETQKEVLKSGQTIFHESIVPFAELKPQDSVDSIRRLLDSAIKYARLSKECTDLISELNERSSRRLIGYSQVVQTLRDRIADIVHLKCPVLVQGVPGSELSLVAEIIHDSMFIDSHPLIKVNCNTLTTENVERELIGFYSHEDSSYSDEPVWNPGRIEQAEGGTLILDQVDLASLPVQGILLKIFENETYLSSEEKQQKNVNCRIISTSHVSLKDLVSQNQFKKKLAAILSESTISVPRLNDRKEDLALLAEHIISEVAKAEGMAPKLLTLDGLEMLKKHDWTGDVQELRNLIRHVNLVDGSPRLDASSLSPWIGTEMISNTDSLVGMTLREMEQKLIESTFARCGGNREHTAQMLEIGLRTLSGKLRSYGYPPRGGPDSKRRFTVKRAA</sequence>
<dbReference type="GO" id="GO:0006355">
    <property type="term" value="P:regulation of DNA-templated transcription"/>
    <property type="evidence" value="ECO:0007669"/>
    <property type="project" value="InterPro"/>
</dbReference>
<keyword evidence="8" id="KW-1185">Reference proteome</keyword>
<dbReference type="Pfam" id="PF02954">
    <property type="entry name" value="HTH_8"/>
    <property type="match status" value="1"/>
</dbReference>
<dbReference type="Gene3D" id="1.10.8.60">
    <property type="match status" value="1"/>
</dbReference>
<dbReference type="InterPro" id="IPR058031">
    <property type="entry name" value="AAA_lid_NorR"/>
</dbReference>
<feature type="domain" description="Sigma-54 factor interaction" evidence="6">
    <location>
        <begin position="159"/>
        <end position="391"/>
    </location>
</feature>
<dbReference type="AlphaFoldDB" id="A0A517WWC4"/>
<dbReference type="SUPFAM" id="SSF52540">
    <property type="entry name" value="P-loop containing nucleoside triphosphate hydrolases"/>
    <property type="match status" value="1"/>
</dbReference>